<comment type="caution">
    <text evidence="1">The sequence shown here is derived from an EMBL/GenBank/DDBJ whole genome shotgun (WGS) entry which is preliminary data.</text>
</comment>
<evidence type="ECO:0000313" key="1">
    <source>
        <dbReference type="EMBL" id="OGG53616.1"/>
    </source>
</evidence>
<organism evidence="1 2">
    <name type="scientific">Candidatus Kaiserbacteria bacterium RIFCSPHIGHO2_01_FULL_53_29</name>
    <dbReference type="NCBI Taxonomy" id="1798480"/>
    <lineage>
        <taxon>Bacteria</taxon>
        <taxon>Candidatus Kaiseribacteriota</taxon>
    </lineage>
</organism>
<dbReference type="Proteomes" id="UP000176863">
    <property type="component" value="Unassembled WGS sequence"/>
</dbReference>
<proteinExistence type="predicted"/>
<name>A0A1F6CWQ1_9BACT</name>
<evidence type="ECO:0008006" key="3">
    <source>
        <dbReference type="Google" id="ProtNLM"/>
    </source>
</evidence>
<sequence length="100" mass="11486">MIETLRENPKEVFKKGDLVKFKEGIDLTAFGSEFQAATAYRVLHFEHHDDEGGDAVWIGPNDMSPQDVEDFQPELAVELRQEKYKRVFPVATAHLRKVLN</sequence>
<accession>A0A1F6CWQ1</accession>
<dbReference type="AlphaFoldDB" id="A0A1F6CWQ1"/>
<evidence type="ECO:0000313" key="2">
    <source>
        <dbReference type="Proteomes" id="UP000176863"/>
    </source>
</evidence>
<gene>
    <name evidence="1" type="ORF">A2851_01875</name>
</gene>
<dbReference type="STRING" id="1798480.A2851_01875"/>
<reference evidence="1 2" key="1">
    <citation type="journal article" date="2016" name="Nat. Commun.">
        <title>Thousands of microbial genomes shed light on interconnected biogeochemical processes in an aquifer system.</title>
        <authorList>
            <person name="Anantharaman K."/>
            <person name="Brown C.T."/>
            <person name="Hug L.A."/>
            <person name="Sharon I."/>
            <person name="Castelle C.J."/>
            <person name="Probst A.J."/>
            <person name="Thomas B.C."/>
            <person name="Singh A."/>
            <person name="Wilkins M.J."/>
            <person name="Karaoz U."/>
            <person name="Brodie E.L."/>
            <person name="Williams K.H."/>
            <person name="Hubbard S.S."/>
            <person name="Banfield J.F."/>
        </authorList>
    </citation>
    <scope>NUCLEOTIDE SEQUENCE [LARGE SCALE GENOMIC DNA]</scope>
</reference>
<dbReference type="EMBL" id="MFKT01000009">
    <property type="protein sequence ID" value="OGG53616.1"/>
    <property type="molecule type" value="Genomic_DNA"/>
</dbReference>
<protein>
    <recommendedName>
        <fullName evidence="3">DUF1653 domain-containing protein</fullName>
    </recommendedName>
</protein>